<keyword evidence="3" id="KW-1185">Reference proteome</keyword>
<sequence length="100" mass="11613">MSDRNRLKPREVNLPSGGHSKTKRGPNKMPEDERGIFEWFNKSKDSSKNEDEHEEKEAAAAGVSEEDGTFFFLRSRRERNFLLPSDYTAKDSNTRTHREP</sequence>
<dbReference type="Proteomes" id="UP001359485">
    <property type="component" value="Unassembled WGS sequence"/>
</dbReference>
<evidence type="ECO:0000256" key="1">
    <source>
        <dbReference type="SAM" id="MobiDB-lite"/>
    </source>
</evidence>
<comment type="caution">
    <text evidence="2">The sequence shown here is derived from an EMBL/GenBank/DDBJ whole genome shotgun (WGS) entry which is preliminary data.</text>
</comment>
<accession>A0ABR1ALQ4</accession>
<organism evidence="2 3">
    <name type="scientific">Polyplax serrata</name>
    <name type="common">Common mouse louse</name>
    <dbReference type="NCBI Taxonomy" id="468196"/>
    <lineage>
        <taxon>Eukaryota</taxon>
        <taxon>Metazoa</taxon>
        <taxon>Ecdysozoa</taxon>
        <taxon>Arthropoda</taxon>
        <taxon>Hexapoda</taxon>
        <taxon>Insecta</taxon>
        <taxon>Pterygota</taxon>
        <taxon>Neoptera</taxon>
        <taxon>Paraneoptera</taxon>
        <taxon>Psocodea</taxon>
        <taxon>Troctomorpha</taxon>
        <taxon>Phthiraptera</taxon>
        <taxon>Anoplura</taxon>
        <taxon>Polyplacidae</taxon>
        <taxon>Polyplax</taxon>
    </lineage>
</organism>
<reference evidence="2 3" key="1">
    <citation type="submission" date="2023-09" db="EMBL/GenBank/DDBJ databases">
        <title>Genomes of two closely related lineages of the louse Polyplax serrata with different host specificities.</title>
        <authorList>
            <person name="Martinu J."/>
            <person name="Tarabai H."/>
            <person name="Stefka J."/>
            <person name="Hypsa V."/>
        </authorList>
    </citation>
    <scope>NUCLEOTIDE SEQUENCE [LARGE SCALE GENOMIC DNA]</scope>
    <source>
        <strain evidence="2">98ZLc_SE</strain>
    </source>
</reference>
<gene>
    <name evidence="2" type="ORF">RUM44_001425</name>
</gene>
<feature type="compositionally biased region" description="Basic and acidic residues" evidence="1">
    <location>
        <begin position="29"/>
        <end position="58"/>
    </location>
</feature>
<evidence type="ECO:0000313" key="2">
    <source>
        <dbReference type="EMBL" id="KAK6621618.1"/>
    </source>
</evidence>
<feature type="compositionally biased region" description="Basic and acidic residues" evidence="1">
    <location>
        <begin position="1"/>
        <end position="11"/>
    </location>
</feature>
<dbReference type="EMBL" id="JAWJWF010000047">
    <property type="protein sequence ID" value="KAK6621618.1"/>
    <property type="molecule type" value="Genomic_DNA"/>
</dbReference>
<protein>
    <submittedName>
        <fullName evidence="2">Uncharacterized protein</fullName>
    </submittedName>
</protein>
<proteinExistence type="predicted"/>
<name>A0ABR1ALQ4_POLSC</name>
<evidence type="ECO:0000313" key="3">
    <source>
        <dbReference type="Proteomes" id="UP001359485"/>
    </source>
</evidence>
<feature type="region of interest" description="Disordered" evidence="1">
    <location>
        <begin position="1"/>
        <end position="68"/>
    </location>
</feature>